<reference evidence="3 4" key="1">
    <citation type="journal article" date="2014" name="Genome Biol. Evol.">
        <title>Extensive gene acquisition in the extremely psychrophilic bacterial species Psychroflexus torquis and the link to sea-ice ecosystem specialism.</title>
        <authorList>
            <person name="Feng S."/>
            <person name="Powell S.M."/>
            <person name="Wilson R."/>
            <person name="Bowman J.P."/>
        </authorList>
    </citation>
    <scope>NUCLEOTIDE SEQUENCE [LARGE SCALE GENOMIC DNA]</scope>
    <source>
        <strain evidence="3 4">ACAM 44</strain>
    </source>
</reference>
<evidence type="ECO:0000256" key="1">
    <source>
        <dbReference type="ARBA" id="ARBA00022729"/>
    </source>
</evidence>
<evidence type="ECO:0000313" key="4">
    <source>
        <dbReference type="Proteomes" id="UP000012317"/>
    </source>
</evidence>
<evidence type="ECO:0000259" key="2">
    <source>
        <dbReference type="Pfam" id="PF18962"/>
    </source>
</evidence>
<keyword evidence="1" id="KW-0732">Signal</keyword>
<name>N1WS03_9FLAO</name>
<organism evidence="3 4">
    <name type="scientific">Psychroflexus gondwanensis ACAM 44</name>
    <dbReference type="NCBI Taxonomy" id="1189619"/>
    <lineage>
        <taxon>Bacteria</taxon>
        <taxon>Pseudomonadati</taxon>
        <taxon>Bacteroidota</taxon>
        <taxon>Flavobacteriia</taxon>
        <taxon>Flavobacteriales</taxon>
        <taxon>Flavobacteriaceae</taxon>
        <taxon>Psychroflexus</taxon>
    </lineage>
</organism>
<gene>
    <name evidence="3" type="ORF">pgond44_14603</name>
</gene>
<dbReference type="NCBIfam" id="TIGR04183">
    <property type="entry name" value="Por_Secre_tail"/>
    <property type="match status" value="1"/>
</dbReference>
<protein>
    <recommendedName>
        <fullName evidence="2">Secretion system C-terminal sorting domain-containing protein</fullName>
    </recommendedName>
</protein>
<dbReference type="InterPro" id="IPR026444">
    <property type="entry name" value="Secre_tail"/>
</dbReference>
<dbReference type="Proteomes" id="UP000012317">
    <property type="component" value="Unassembled WGS sequence"/>
</dbReference>
<dbReference type="Pfam" id="PF18962">
    <property type="entry name" value="Por_Secre_tail"/>
    <property type="match status" value="1"/>
</dbReference>
<proteinExistence type="predicted"/>
<accession>N1WS03</accession>
<sequence length="333" mass="37150">MKRILLLIILNIGLVFNGWSQITEAEYFIDTDPGVGNATNLTLGAGNDINENFNIPTAGLSNGLHVLHIRVKGTSDVWSLYYRDYFYILTIEVPETGSNLSAAEYFIDTDPGVGNANTLSITSGQTIDNTFSIPTSGIANGLHVLHIRVQDLDGNWSLYYRDYFYIHTVNNFVSTPITGAEYFFDTDPGVGNGTSIAITEGFSIDETLAIPVPEDMADGNHYLYLRVKSMDDNWSTYIFALFNVDSTLSIGDINDLDFKVFPNPTNTSLNIQFNKDLDYSLQLFDVHGKELLRTNTDGLNTRLDFSNYPKGMYLLHVIEQKSAKRTTVKVIKS</sequence>
<dbReference type="AlphaFoldDB" id="N1WS03"/>
<evidence type="ECO:0000313" key="3">
    <source>
        <dbReference type="EMBL" id="EMY79909.1"/>
    </source>
</evidence>
<dbReference type="eggNOG" id="COG3794">
    <property type="taxonomic scope" value="Bacteria"/>
</dbReference>
<feature type="domain" description="Secretion system C-terminal sorting" evidence="2">
    <location>
        <begin position="260"/>
        <end position="324"/>
    </location>
</feature>
<dbReference type="EMBL" id="APLF01000028">
    <property type="protein sequence ID" value="EMY79909.1"/>
    <property type="molecule type" value="Genomic_DNA"/>
</dbReference>
<dbReference type="RefSeq" id="WP_003445320.1">
    <property type="nucleotide sequence ID" value="NZ_APLF01000028.1"/>
</dbReference>
<keyword evidence="4" id="KW-1185">Reference proteome</keyword>
<comment type="caution">
    <text evidence="3">The sequence shown here is derived from an EMBL/GenBank/DDBJ whole genome shotgun (WGS) entry which is preliminary data.</text>
</comment>
<dbReference type="STRING" id="1189619.pgond44_14603"/>